<dbReference type="EMBL" id="JARKIB010000157">
    <property type="protein sequence ID" value="KAJ7730787.1"/>
    <property type="molecule type" value="Genomic_DNA"/>
</dbReference>
<keyword evidence="2" id="KW-1185">Reference proteome</keyword>
<sequence length="231" mass="26015">TDRSAPGDPLLGRGYIAGVSSRFITHIFRCSPFPAGTSNPGTHLTFFIASVVSSTGSEDAIVFHALALLLRLKELYPTVRARCGHRLFLTAFMVSSKFLCDQAYSNVVWRGVAGRRYSLRVINQMERDLCRLLRWDVSVRYQLILELGLVLLRDFRPHYDGPPRPTYTLAMLHQCTHFLAPFSKYSFISPTADAYVCAAEAAAEQVPRSVPIGRLEGVVMDEWGRYHLLFE</sequence>
<dbReference type="CDD" id="cd20557">
    <property type="entry name" value="CYCLIN_ScPCL1-like"/>
    <property type="match status" value="1"/>
</dbReference>
<feature type="non-terminal residue" evidence="1">
    <location>
        <position position="1"/>
    </location>
</feature>
<organism evidence="1 2">
    <name type="scientific">Mycena metata</name>
    <dbReference type="NCBI Taxonomy" id="1033252"/>
    <lineage>
        <taxon>Eukaryota</taxon>
        <taxon>Fungi</taxon>
        <taxon>Dikarya</taxon>
        <taxon>Basidiomycota</taxon>
        <taxon>Agaricomycotina</taxon>
        <taxon>Agaricomycetes</taxon>
        <taxon>Agaricomycetidae</taxon>
        <taxon>Agaricales</taxon>
        <taxon>Marasmiineae</taxon>
        <taxon>Mycenaceae</taxon>
        <taxon>Mycena</taxon>
    </lineage>
</organism>
<dbReference type="Gene3D" id="1.10.472.10">
    <property type="entry name" value="Cyclin-like"/>
    <property type="match status" value="1"/>
</dbReference>
<dbReference type="InterPro" id="IPR036915">
    <property type="entry name" value="Cyclin-like_sf"/>
</dbReference>
<evidence type="ECO:0008006" key="3">
    <source>
        <dbReference type="Google" id="ProtNLM"/>
    </source>
</evidence>
<dbReference type="PANTHER" id="PTHR15615">
    <property type="match status" value="1"/>
</dbReference>
<name>A0AAD7MSJ3_9AGAR</name>
<proteinExistence type="predicted"/>
<dbReference type="GO" id="GO:0019901">
    <property type="term" value="F:protein kinase binding"/>
    <property type="evidence" value="ECO:0007669"/>
    <property type="project" value="InterPro"/>
</dbReference>
<dbReference type="GO" id="GO:0016538">
    <property type="term" value="F:cyclin-dependent protein serine/threonine kinase regulator activity"/>
    <property type="evidence" value="ECO:0007669"/>
    <property type="project" value="TreeGrafter"/>
</dbReference>
<dbReference type="InterPro" id="IPR013922">
    <property type="entry name" value="Cyclin_PHO80-like"/>
</dbReference>
<dbReference type="SUPFAM" id="SSF47954">
    <property type="entry name" value="Cyclin-like"/>
    <property type="match status" value="1"/>
</dbReference>
<dbReference type="GO" id="GO:0005634">
    <property type="term" value="C:nucleus"/>
    <property type="evidence" value="ECO:0007669"/>
    <property type="project" value="TreeGrafter"/>
</dbReference>
<dbReference type="PANTHER" id="PTHR15615:SF108">
    <property type="entry name" value="PROTEIN CNPPD1"/>
    <property type="match status" value="1"/>
</dbReference>
<dbReference type="Proteomes" id="UP001215598">
    <property type="component" value="Unassembled WGS sequence"/>
</dbReference>
<evidence type="ECO:0000313" key="2">
    <source>
        <dbReference type="Proteomes" id="UP001215598"/>
    </source>
</evidence>
<protein>
    <recommendedName>
        <fullName evidence="3">Cyclin N-terminal domain-containing protein</fullName>
    </recommendedName>
</protein>
<reference evidence="1" key="1">
    <citation type="submission" date="2023-03" db="EMBL/GenBank/DDBJ databases">
        <title>Massive genome expansion in bonnet fungi (Mycena s.s.) driven by repeated elements and novel gene families across ecological guilds.</title>
        <authorList>
            <consortium name="Lawrence Berkeley National Laboratory"/>
            <person name="Harder C.B."/>
            <person name="Miyauchi S."/>
            <person name="Viragh M."/>
            <person name="Kuo A."/>
            <person name="Thoen E."/>
            <person name="Andreopoulos B."/>
            <person name="Lu D."/>
            <person name="Skrede I."/>
            <person name="Drula E."/>
            <person name="Henrissat B."/>
            <person name="Morin E."/>
            <person name="Kohler A."/>
            <person name="Barry K."/>
            <person name="LaButti K."/>
            <person name="Morin E."/>
            <person name="Salamov A."/>
            <person name="Lipzen A."/>
            <person name="Mereny Z."/>
            <person name="Hegedus B."/>
            <person name="Baldrian P."/>
            <person name="Stursova M."/>
            <person name="Weitz H."/>
            <person name="Taylor A."/>
            <person name="Grigoriev I.V."/>
            <person name="Nagy L.G."/>
            <person name="Martin F."/>
            <person name="Kauserud H."/>
        </authorList>
    </citation>
    <scope>NUCLEOTIDE SEQUENCE</scope>
    <source>
        <strain evidence="1">CBHHK182m</strain>
    </source>
</reference>
<dbReference type="Pfam" id="PF08613">
    <property type="entry name" value="Cyclin"/>
    <property type="match status" value="1"/>
</dbReference>
<dbReference type="AlphaFoldDB" id="A0AAD7MSJ3"/>
<evidence type="ECO:0000313" key="1">
    <source>
        <dbReference type="EMBL" id="KAJ7730787.1"/>
    </source>
</evidence>
<accession>A0AAD7MSJ3</accession>
<dbReference type="GO" id="GO:0000307">
    <property type="term" value="C:cyclin-dependent protein kinase holoenzyme complex"/>
    <property type="evidence" value="ECO:0007669"/>
    <property type="project" value="TreeGrafter"/>
</dbReference>
<comment type="caution">
    <text evidence="1">The sequence shown here is derived from an EMBL/GenBank/DDBJ whole genome shotgun (WGS) entry which is preliminary data.</text>
</comment>
<gene>
    <name evidence="1" type="ORF">B0H16DRAFT_1329791</name>
</gene>